<accession>A0ABS3L859</accession>
<dbReference type="RefSeq" id="WP_207671585.1">
    <property type="nucleotide sequence ID" value="NZ_JAFREM010000002.1"/>
</dbReference>
<evidence type="ECO:0000259" key="2">
    <source>
        <dbReference type="Pfam" id="PF06750"/>
    </source>
</evidence>
<organism evidence="3 4">
    <name type="scientific">Candidatus Enterococcus moelleringii</name>
    <dbReference type="NCBI Taxonomy" id="2815325"/>
    <lineage>
        <taxon>Bacteria</taxon>
        <taxon>Bacillati</taxon>
        <taxon>Bacillota</taxon>
        <taxon>Bacilli</taxon>
        <taxon>Lactobacillales</taxon>
        <taxon>Enterococcaceae</taxon>
        <taxon>Enterococcus</taxon>
    </lineage>
</organism>
<keyword evidence="1" id="KW-1133">Transmembrane helix</keyword>
<name>A0ABS3L859_9ENTE</name>
<evidence type="ECO:0000256" key="1">
    <source>
        <dbReference type="SAM" id="Phobius"/>
    </source>
</evidence>
<reference evidence="3 4" key="1">
    <citation type="submission" date="2021-03" db="EMBL/GenBank/DDBJ databases">
        <title>Enterococcal diversity collection.</title>
        <authorList>
            <person name="Gilmore M.S."/>
            <person name="Schwartzman J."/>
            <person name="Van Tyne D."/>
            <person name="Martin M."/>
            <person name="Earl A.M."/>
            <person name="Manson A.L."/>
            <person name="Straub T."/>
            <person name="Salamzade R."/>
            <person name="Saavedra J."/>
            <person name="Lebreton F."/>
            <person name="Prichula J."/>
            <person name="Schaufler K."/>
            <person name="Gaca A."/>
            <person name="Sgardioli B."/>
            <person name="Wagenaar J."/>
            <person name="Strong T."/>
        </authorList>
    </citation>
    <scope>NUCLEOTIDE SEQUENCE [LARGE SCALE GENOMIC DNA]</scope>
    <source>
        <strain evidence="3 4">669A</strain>
    </source>
</reference>
<keyword evidence="1" id="KW-0812">Transmembrane</keyword>
<dbReference type="PANTHER" id="PTHR30487:SF0">
    <property type="entry name" value="PREPILIN LEADER PEPTIDASE_N-METHYLTRANSFERASE-RELATED"/>
    <property type="match status" value="1"/>
</dbReference>
<evidence type="ECO:0000313" key="3">
    <source>
        <dbReference type="EMBL" id="MBO1304639.1"/>
    </source>
</evidence>
<proteinExistence type="predicted"/>
<dbReference type="InterPro" id="IPR050882">
    <property type="entry name" value="Prepilin_peptidase/N-MTase"/>
</dbReference>
<protein>
    <submittedName>
        <fullName evidence="3">Prepilin peptidase</fullName>
    </submittedName>
</protein>
<feature type="transmembrane region" description="Helical" evidence="1">
    <location>
        <begin position="70"/>
        <end position="89"/>
    </location>
</feature>
<sequence length="230" mass="26605">MYILWFFIGTIVGSFLCLVADRLPRQQSILYPGSHCSFCGHRLRPQEMIPILSIILQKVRCTHCQHKLPLRYLFCEVATGCLFMLFLPVLSMENFWVLFWVLSSFVLALIDYDTYLVEGKIFLFTGSLLVLSGLLLEMPLHWSHPLIIIACFYLLQKLMPDSMGTGDLWVLALWSLFLLMYELLIILLIASASGILFYGYQQLRKKNLREIPFLPFLFLGLCLLQLLKKA</sequence>
<feature type="transmembrane region" description="Helical" evidence="1">
    <location>
        <begin position="6"/>
        <end position="23"/>
    </location>
</feature>
<keyword evidence="4" id="KW-1185">Reference proteome</keyword>
<dbReference type="PANTHER" id="PTHR30487">
    <property type="entry name" value="TYPE 4 PREPILIN-LIKE PROTEINS LEADER PEPTIDE-PROCESSING ENZYME"/>
    <property type="match status" value="1"/>
</dbReference>
<feature type="domain" description="Prepilin peptidase A24 N-terminal" evidence="2">
    <location>
        <begin position="8"/>
        <end position="86"/>
    </location>
</feature>
<evidence type="ECO:0000313" key="4">
    <source>
        <dbReference type="Proteomes" id="UP000664601"/>
    </source>
</evidence>
<keyword evidence="1" id="KW-0472">Membrane</keyword>
<dbReference type="InterPro" id="IPR010627">
    <property type="entry name" value="Prepilin_pept_A24_N"/>
</dbReference>
<comment type="caution">
    <text evidence="3">The sequence shown here is derived from an EMBL/GenBank/DDBJ whole genome shotgun (WGS) entry which is preliminary data.</text>
</comment>
<feature type="transmembrane region" description="Helical" evidence="1">
    <location>
        <begin position="171"/>
        <end position="199"/>
    </location>
</feature>
<feature type="transmembrane region" description="Helical" evidence="1">
    <location>
        <begin position="95"/>
        <end position="112"/>
    </location>
</feature>
<dbReference type="Proteomes" id="UP000664601">
    <property type="component" value="Unassembled WGS sequence"/>
</dbReference>
<dbReference type="Pfam" id="PF06750">
    <property type="entry name" value="A24_N_bact"/>
    <property type="match status" value="1"/>
</dbReference>
<feature type="transmembrane region" description="Helical" evidence="1">
    <location>
        <begin position="142"/>
        <end position="159"/>
    </location>
</feature>
<gene>
    <name evidence="3" type="ORF">JZO70_00585</name>
</gene>
<dbReference type="EMBL" id="JAFREM010000002">
    <property type="protein sequence ID" value="MBO1304639.1"/>
    <property type="molecule type" value="Genomic_DNA"/>
</dbReference>
<feature type="transmembrane region" description="Helical" evidence="1">
    <location>
        <begin position="211"/>
        <end position="227"/>
    </location>
</feature>